<evidence type="ECO:0000313" key="18">
    <source>
        <dbReference type="EMBL" id="ALA57297.1"/>
    </source>
</evidence>
<dbReference type="RefSeq" id="WP_053378653.1">
    <property type="nucleotide sequence ID" value="NZ_CP011801.1"/>
</dbReference>
<dbReference type="NCBIfam" id="TIGR01296">
    <property type="entry name" value="asd_B"/>
    <property type="match status" value="1"/>
</dbReference>
<keyword evidence="13 15" id="KW-0486">Methionine biosynthesis</keyword>
<comment type="catalytic activity">
    <reaction evidence="14 15">
        <text>L-aspartate 4-semialdehyde + phosphate + NADP(+) = 4-phospho-L-aspartate + NADPH + H(+)</text>
        <dbReference type="Rhea" id="RHEA:24284"/>
        <dbReference type="ChEBI" id="CHEBI:15378"/>
        <dbReference type="ChEBI" id="CHEBI:43474"/>
        <dbReference type="ChEBI" id="CHEBI:57535"/>
        <dbReference type="ChEBI" id="CHEBI:57783"/>
        <dbReference type="ChEBI" id="CHEBI:58349"/>
        <dbReference type="ChEBI" id="CHEBI:537519"/>
        <dbReference type="EC" id="1.2.1.11"/>
    </reaction>
</comment>
<dbReference type="Proteomes" id="UP000069205">
    <property type="component" value="Chromosome"/>
</dbReference>
<dbReference type="SMART" id="SM00859">
    <property type="entry name" value="Semialdhyde_dh"/>
    <property type="match status" value="1"/>
</dbReference>
<evidence type="ECO:0000256" key="8">
    <source>
        <dbReference type="ARBA" id="ARBA00022697"/>
    </source>
</evidence>
<dbReference type="GO" id="GO:0009097">
    <property type="term" value="P:isoleucine biosynthetic process"/>
    <property type="evidence" value="ECO:0007669"/>
    <property type="project" value="UniProtKB-UniRule"/>
</dbReference>
<feature type="binding site" evidence="15">
    <location>
        <position position="105"/>
    </location>
    <ligand>
        <name>phosphate</name>
        <dbReference type="ChEBI" id="CHEBI:43474"/>
    </ligand>
</feature>
<sequence length="341" mass="36535">MIKKKPAYTVAILGATGAVGKETLEILEERNFPLSGLRLFASKRSAGEVLSCQDKEWKVEELTSASSFAGVDIALISATDDISREYGRRLGSSGVVVIDDSGVFRMEPDVPLVVPEVNAGALASMPRGIVAIPNCTTTPLVMALKPLQDAVGVKRVVVTTFQSVSGTGAAAMDELMTQTKDLLAFRDAKVEAYPYQIAFNLLPHIGSFNEGGDCSEEVKIARETRKILGAPSLRLTATTVRVPVLRCHSEAVNVELERPLKANEARAALAGMPGVIVYDDPAKKLYPMPLDATGKDEVYVGRIREDESVPNGLNLWVVSDNLRKGAALNAVQIAECLIAAQ</sequence>
<dbReference type="NCBIfam" id="NF011456">
    <property type="entry name" value="PRK14874.1"/>
    <property type="match status" value="1"/>
</dbReference>
<dbReference type="GO" id="GO:0050661">
    <property type="term" value="F:NADP binding"/>
    <property type="evidence" value="ECO:0007669"/>
    <property type="project" value="UniProtKB-UniRule"/>
</dbReference>
<dbReference type="InterPro" id="IPR005986">
    <property type="entry name" value="Asp_semialdehyde_DH_beta"/>
</dbReference>
<dbReference type="SUPFAM" id="SSF55347">
    <property type="entry name" value="Glyceraldehyde-3-phosphate dehydrogenase-like, C-terminal domain"/>
    <property type="match status" value="1"/>
</dbReference>
<evidence type="ECO:0000256" key="14">
    <source>
        <dbReference type="ARBA" id="ARBA00047891"/>
    </source>
</evidence>
<evidence type="ECO:0000256" key="1">
    <source>
        <dbReference type="ARBA" id="ARBA00005021"/>
    </source>
</evidence>
<comment type="pathway">
    <text evidence="2 15">Amino-acid biosynthesis; L-lysine biosynthesis via DAP pathway; (S)-tetrahydrodipicolinate from L-aspartate: step 2/4.</text>
</comment>
<keyword evidence="12 15" id="KW-0457">Lysine biosynthesis</keyword>
<dbReference type="Pfam" id="PF01118">
    <property type="entry name" value="Semialdhyde_dh"/>
    <property type="match status" value="1"/>
</dbReference>
<dbReference type="Pfam" id="PF02774">
    <property type="entry name" value="Semialdhyde_dhC"/>
    <property type="match status" value="1"/>
</dbReference>
<proteinExistence type="inferred from homology"/>
<dbReference type="OrthoDB" id="9805684at2"/>
<dbReference type="CDD" id="cd18131">
    <property type="entry name" value="ASADH_C_bac_euk_like"/>
    <property type="match status" value="1"/>
</dbReference>
<accession>A0A0K2G9M1</accession>
<evidence type="ECO:0000256" key="4">
    <source>
        <dbReference type="ARBA" id="ARBA00010584"/>
    </source>
</evidence>
<dbReference type="PANTHER" id="PTHR46278">
    <property type="entry name" value="DEHYDROGENASE, PUTATIVE-RELATED"/>
    <property type="match status" value="1"/>
</dbReference>
<dbReference type="GO" id="GO:0009089">
    <property type="term" value="P:lysine biosynthetic process via diaminopimelate"/>
    <property type="evidence" value="ECO:0007669"/>
    <property type="project" value="UniProtKB-UniRule"/>
</dbReference>
<dbReference type="EC" id="1.2.1.11" evidence="6 15"/>
<evidence type="ECO:0000256" key="7">
    <source>
        <dbReference type="ARBA" id="ARBA00022605"/>
    </source>
</evidence>
<dbReference type="InterPro" id="IPR012080">
    <property type="entry name" value="Asp_semialdehyde_DH"/>
</dbReference>
<evidence type="ECO:0000256" key="5">
    <source>
        <dbReference type="ARBA" id="ARBA00011738"/>
    </source>
</evidence>
<dbReference type="Gene3D" id="3.40.50.720">
    <property type="entry name" value="NAD(P)-binding Rossmann-like Domain"/>
    <property type="match status" value="1"/>
</dbReference>
<dbReference type="UniPathway" id="UPA00050">
    <property type="reaction ID" value="UER00463"/>
</dbReference>
<comment type="pathway">
    <text evidence="3 15">Amino-acid biosynthesis; L-threonine biosynthesis; L-threonine from L-aspartate: step 2/5.</text>
</comment>
<dbReference type="STRING" id="42253.NITMOv2_0862"/>
<evidence type="ECO:0000256" key="12">
    <source>
        <dbReference type="ARBA" id="ARBA00023154"/>
    </source>
</evidence>
<dbReference type="PIRSF" id="PIRSF000148">
    <property type="entry name" value="ASA_dh"/>
    <property type="match status" value="1"/>
</dbReference>
<evidence type="ECO:0000256" key="15">
    <source>
        <dbReference type="HAMAP-Rule" id="MF_02121"/>
    </source>
</evidence>
<keyword evidence="8 15" id="KW-0791">Threonine biosynthesis</keyword>
<dbReference type="AlphaFoldDB" id="A0A0K2G9M1"/>
<dbReference type="PANTHER" id="PTHR46278:SF2">
    <property type="entry name" value="ASPARTATE-SEMIALDEHYDE DEHYDROGENASE"/>
    <property type="match status" value="1"/>
</dbReference>
<evidence type="ECO:0000256" key="11">
    <source>
        <dbReference type="ARBA" id="ARBA00023002"/>
    </source>
</evidence>
<evidence type="ECO:0000259" key="17">
    <source>
        <dbReference type="SMART" id="SM00859"/>
    </source>
</evidence>
<dbReference type="EMBL" id="CP011801">
    <property type="protein sequence ID" value="ALA57297.1"/>
    <property type="molecule type" value="Genomic_DNA"/>
</dbReference>
<comment type="pathway">
    <text evidence="1 15">Amino-acid biosynthesis; L-methionine biosynthesis via de novo pathway; L-homoserine from L-aspartate: step 2/3.</text>
</comment>
<evidence type="ECO:0000256" key="16">
    <source>
        <dbReference type="PIRSR" id="PIRSR000148-1"/>
    </source>
</evidence>
<keyword evidence="9 15" id="KW-0521">NADP</keyword>
<dbReference type="InterPro" id="IPR012280">
    <property type="entry name" value="Semialdhyde_DH_dimer_dom"/>
</dbReference>
<dbReference type="GO" id="GO:0019877">
    <property type="term" value="P:diaminopimelate biosynthetic process"/>
    <property type="evidence" value="ECO:0007669"/>
    <property type="project" value="UniProtKB-UniRule"/>
</dbReference>
<dbReference type="InterPro" id="IPR036291">
    <property type="entry name" value="NAD(P)-bd_dom_sf"/>
</dbReference>
<dbReference type="CDD" id="cd02316">
    <property type="entry name" value="VcASADH2_like_N"/>
    <property type="match status" value="1"/>
</dbReference>
<evidence type="ECO:0000313" key="19">
    <source>
        <dbReference type="Proteomes" id="UP000069205"/>
    </source>
</evidence>
<evidence type="ECO:0000256" key="10">
    <source>
        <dbReference type="ARBA" id="ARBA00022915"/>
    </source>
</evidence>
<dbReference type="UniPathway" id="UPA00051">
    <property type="reaction ID" value="UER00464"/>
</dbReference>
<gene>
    <name evidence="15 18" type="primary">asd</name>
    <name evidence="18" type="ORF">NITMOv2_0862</name>
</gene>
<keyword evidence="11 15" id="KW-0560">Oxidoreductase</keyword>
<dbReference type="UniPathway" id="UPA00034">
    <property type="reaction ID" value="UER00016"/>
</dbReference>
<dbReference type="HAMAP" id="MF_02121">
    <property type="entry name" value="ASADH"/>
    <property type="match status" value="1"/>
</dbReference>
<evidence type="ECO:0000256" key="6">
    <source>
        <dbReference type="ARBA" id="ARBA00013120"/>
    </source>
</evidence>
<dbReference type="GO" id="GO:0071266">
    <property type="term" value="P:'de novo' L-methionine biosynthetic process"/>
    <property type="evidence" value="ECO:0007669"/>
    <property type="project" value="UniProtKB-UniRule"/>
</dbReference>
<organism evidence="18 19">
    <name type="scientific">Nitrospira moscoviensis</name>
    <dbReference type="NCBI Taxonomy" id="42253"/>
    <lineage>
        <taxon>Bacteria</taxon>
        <taxon>Pseudomonadati</taxon>
        <taxon>Nitrospirota</taxon>
        <taxon>Nitrospiria</taxon>
        <taxon>Nitrospirales</taxon>
        <taxon>Nitrospiraceae</taxon>
        <taxon>Nitrospira</taxon>
    </lineage>
</organism>
<evidence type="ECO:0000256" key="2">
    <source>
        <dbReference type="ARBA" id="ARBA00005076"/>
    </source>
</evidence>
<dbReference type="InterPro" id="IPR000534">
    <property type="entry name" value="Semialdehyde_DH_NAD-bd"/>
</dbReference>
<dbReference type="KEGG" id="nmv:NITMOv2_0862"/>
<keyword evidence="7 15" id="KW-0028">Amino-acid biosynthesis</keyword>
<dbReference type="SUPFAM" id="SSF51735">
    <property type="entry name" value="NAD(P)-binding Rossmann-fold domains"/>
    <property type="match status" value="1"/>
</dbReference>
<dbReference type="GO" id="GO:0004073">
    <property type="term" value="F:aspartate-semialdehyde dehydrogenase activity"/>
    <property type="evidence" value="ECO:0007669"/>
    <property type="project" value="UniProtKB-UniRule"/>
</dbReference>
<feature type="binding site" evidence="15">
    <location>
        <position position="241"/>
    </location>
    <ligand>
        <name>substrate</name>
    </ligand>
</feature>
<feature type="active site" description="Acyl-thioester intermediate" evidence="15 16">
    <location>
        <position position="135"/>
    </location>
</feature>
<keyword evidence="10 15" id="KW-0220">Diaminopimelate biosynthesis</keyword>
<comment type="caution">
    <text evidence="15">Lacks conserved residue(s) required for the propagation of feature annotation.</text>
</comment>
<feature type="active site" description="Proton acceptor" evidence="15 16">
    <location>
        <position position="248"/>
    </location>
</feature>
<feature type="binding site" evidence="15">
    <location>
        <position position="162"/>
    </location>
    <ligand>
        <name>substrate</name>
    </ligand>
</feature>
<reference evidence="18 19" key="1">
    <citation type="journal article" date="2015" name="Proc. Natl. Acad. Sci. U.S.A.">
        <title>Expanded metabolic versatility of ubiquitous nitrite-oxidizing bacteria from the genus Nitrospira.</title>
        <authorList>
            <person name="Koch H."/>
            <person name="Lucker S."/>
            <person name="Albertsen M."/>
            <person name="Kitzinger K."/>
            <person name="Herbold C."/>
            <person name="Spieck E."/>
            <person name="Nielsen P.H."/>
            <person name="Wagner M."/>
            <person name="Daims H."/>
        </authorList>
    </citation>
    <scope>NUCLEOTIDE SEQUENCE [LARGE SCALE GENOMIC DNA]</scope>
    <source>
        <strain evidence="18 19">NSP M-1</strain>
    </source>
</reference>
<dbReference type="GO" id="GO:0046983">
    <property type="term" value="F:protein dimerization activity"/>
    <property type="evidence" value="ECO:0007669"/>
    <property type="project" value="InterPro"/>
</dbReference>
<comment type="subunit">
    <text evidence="5 15">Homodimer.</text>
</comment>
<feature type="binding site" evidence="15">
    <location>
        <begin position="16"/>
        <end position="19"/>
    </location>
    <ligand>
        <name>NADP(+)</name>
        <dbReference type="ChEBI" id="CHEBI:58349"/>
    </ligand>
</feature>
<dbReference type="GO" id="GO:0009088">
    <property type="term" value="P:threonine biosynthetic process"/>
    <property type="evidence" value="ECO:0007669"/>
    <property type="project" value="UniProtKB-UniRule"/>
</dbReference>
<keyword evidence="19" id="KW-1185">Reference proteome</keyword>
<evidence type="ECO:0000256" key="9">
    <source>
        <dbReference type="ARBA" id="ARBA00022857"/>
    </source>
</evidence>
<comment type="similarity">
    <text evidence="4 15">Belongs to the aspartate-semialdehyde dehydrogenase family.</text>
</comment>
<evidence type="ECO:0000256" key="3">
    <source>
        <dbReference type="ARBA" id="ARBA00005097"/>
    </source>
</evidence>
<comment type="function">
    <text evidence="15">Catalyzes the NADPH-dependent formation of L-aspartate-semialdehyde (L-ASA) by the reductive dephosphorylation of L-aspartyl-4-phosphate.</text>
</comment>
<feature type="binding site" evidence="15">
    <location>
        <position position="321"/>
    </location>
    <ligand>
        <name>NADP(+)</name>
        <dbReference type="ChEBI" id="CHEBI:58349"/>
    </ligand>
</feature>
<dbReference type="PATRIC" id="fig|42253.5.peg.844"/>
<feature type="binding site" evidence="15">
    <location>
        <begin position="44"/>
        <end position="45"/>
    </location>
    <ligand>
        <name>NADP(+)</name>
        <dbReference type="ChEBI" id="CHEBI:58349"/>
    </ligand>
</feature>
<name>A0A0K2G9M1_NITMO</name>
<feature type="domain" description="Semialdehyde dehydrogenase NAD-binding" evidence="17">
    <location>
        <begin position="9"/>
        <end position="125"/>
    </location>
</feature>
<dbReference type="Gene3D" id="3.30.360.10">
    <property type="entry name" value="Dihydrodipicolinate Reductase, domain 2"/>
    <property type="match status" value="1"/>
</dbReference>
<dbReference type="GO" id="GO:0051287">
    <property type="term" value="F:NAD binding"/>
    <property type="evidence" value="ECO:0007669"/>
    <property type="project" value="InterPro"/>
</dbReference>
<feature type="binding site" evidence="15">
    <location>
        <begin position="165"/>
        <end position="166"/>
    </location>
    <ligand>
        <name>NADP(+)</name>
        <dbReference type="ChEBI" id="CHEBI:58349"/>
    </ligand>
</feature>
<protein>
    <recommendedName>
        <fullName evidence="6 15">Aspartate-semialdehyde dehydrogenase</fullName>
        <shortName evidence="15">ASA dehydrogenase</shortName>
        <shortName evidence="15">ASADH</shortName>
        <ecNumber evidence="6 15">1.2.1.11</ecNumber>
    </recommendedName>
    <alternativeName>
        <fullName evidence="15">Aspartate-beta-semialdehyde dehydrogenase</fullName>
    </alternativeName>
</protein>
<evidence type="ECO:0000256" key="13">
    <source>
        <dbReference type="ARBA" id="ARBA00023167"/>
    </source>
</evidence>